<sequence length="257" mass="28553">MVGATTTLACAVCSAGVARYRCPKCQQRTCSVACVKRHKLDALCDGVRSRTGFVAVRDFSDRQLVDDFAFLEEVSVIRGRSDRELRTVSSRRKQPVFLNKLASACKSSPRQIDLRLMPPGMTRRRLNRSIFDTAASKIFWSLGLVFGTADAESITLHRIDEDTPIVDIVDRVINRDAVTRHRLSKLSEGTTRAFLLAPAVGTAPFRRLSPSMTLRQALVQSVVVEYPIIHIIEERDSGTFRLADRNASAPTTNDIST</sequence>
<protein>
    <recommendedName>
        <fullName evidence="8">HIT-type domain-containing protein</fullName>
    </recommendedName>
</protein>
<dbReference type="GO" id="GO:0000463">
    <property type="term" value="P:maturation of LSU-rRNA from tricistronic rRNA transcript (SSU-rRNA, 5.8S rRNA, LSU-rRNA)"/>
    <property type="evidence" value="ECO:0007669"/>
    <property type="project" value="TreeGrafter"/>
</dbReference>
<dbReference type="GO" id="GO:0000492">
    <property type="term" value="P:box C/D snoRNP assembly"/>
    <property type="evidence" value="ECO:0007669"/>
    <property type="project" value="TreeGrafter"/>
</dbReference>
<proteinExistence type="inferred from homology"/>
<dbReference type="Proteomes" id="UP000039324">
    <property type="component" value="Unassembled WGS sequence"/>
</dbReference>
<dbReference type="OrthoDB" id="272357at2759"/>
<keyword evidence="3 7" id="KW-0863">Zinc-finger</keyword>
<name>A0A0G4IV31_PLABS</name>
<evidence type="ECO:0000259" key="8">
    <source>
        <dbReference type="PROSITE" id="PS51083"/>
    </source>
</evidence>
<comment type="similarity">
    <text evidence="6">Belongs to the BCD1 family.</text>
</comment>
<evidence type="ECO:0000256" key="2">
    <source>
        <dbReference type="ARBA" id="ARBA00022723"/>
    </source>
</evidence>
<dbReference type="InterPro" id="IPR057721">
    <property type="entry name" value="BCD1_alpha/beta"/>
</dbReference>
<keyword evidence="11" id="KW-1185">Reference proteome</keyword>
<dbReference type="EMBL" id="OVEO01000010">
    <property type="protein sequence ID" value="SPQ98569.1"/>
    <property type="molecule type" value="Genomic_DNA"/>
</dbReference>
<geneLocation type="mitochondrion" evidence="10"/>
<gene>
    <name evidence="9" type="ORF">PBRA_007128</name>
    <name evidence="10" type="ORF">PLBR_LOCUS5784</name>
</gene>
<evidence type="ECO:0000313" key="9">
    <source>
        <dbReference type="EMBL" id="CEO99014.1"/>
    </source>
</evidence>
<dbReference type="GO" id="GO:0008270">
    <property type="term" value="F:zinc ion binding"/>
    <property type="evidence" value="ECO:0007669"/>
    <property type="project" value="UniProtKB-UniRule"/>
</dbReference>
<dbReference type="EMBL" id="CDSF01000089">
    <property type="protein sequence ID" value="CEO99014.1"/>
    <property type="molecule type" value="Genomic_DNA"/>
</dbReference>
<evidence type="ECO:0000256" key="1">
    <source>
        <dbReference type="ARBA" id="ARBA00022553"/>
    </source>
</evidence>
<evidence type="ECO:0000313" key="12">
    <source>
        <dbReference type="Proteomes" id="UP000290189"/>
    </source>
</evidence>
<evidence type="ECO:0000256" key="3">
    <source>
        <dbReference type="ARBA" id="ARBA00022771"/>
    </source>
</evidence>
<dbReference type="OMA" id="NITRSRM"/>
<dbReference type="Proteomes" id="UP000290189">
    <property type="component" value="Unassembled WGS sequence"/>
</dbReference>
<reference evidence="10 12" key="2">
    <citation type="submission" date="2018-03" db="EMBL/GenBank/DDBJ databases">
        <authorList>
            <person name="Fogelqvist J."/>
        </authorList>
    </citation>
    <scope>NUCLEOTIDE SEQUENCE [LARGE SCALE GENOMIC DNA]</scope>
</reference>
<evidence type="ECO:0000256" key="7">
    <source>
        <dbReference type="PROSITE-ProRule" id="PRU00453"/>
    </source>
</evidence>
<dbReference type="GO" id="GO:0048254">
    <property type="term" value="P:snoRNA localization"/>
    <property type="evidence" value="ECO:0007669"/>
    <property type="project" value="TreeGrafter"/>
</dbReference>
<dbReference type="PANTHER" id="PTHR13483">
    <property type="entry name" value="BOX C_D SNORNA PROTEIN 1-RELATED"/>
    <property type="match status" value="1"/>
</dbReference>
<dbReference type="AlphaFoldDB" id="A0A0G4IV31"/>
<dbReference type="Pfam" id="PF04438">
    <property type="entry name" value="zf-HIT"/>
    <property type="match status" value="1"/>
</dbReference>
<comment type="function">
    <text evidence="5">Required for box C/D snoRNAs accumulation involved in snoRNA processing, snoRNA transport to the nucleolus and ribosome biogenesis.</text>
</comment>
<dbReference type="GO" id="GO:0005634">
    <property type="term" value="C:nucleus"/>
    <property type="evidence" value="ECO:0007669"/>
    <property type="project" value="TreeGrafter"/>
</dbReference>
<reference evidence="9 11" key="1">
    <citation type="submission" date="2015-02" db="EMBL/GenBank/DDBJ databases">
        <authorList>
            <person name="Chooi Y.-H."/>
        </authorList>
    </citation>
    <scope>NUCLEOTIDE SEQUENCE [LARGE SCALE GENOMIC DNA]</scope>
    <source>
        <strain evidence="9">E3</strain>
    </source>
</reference>
<evidence type="ECO:0000256" key="4">
    <source>
        <dbReference type="ARBA" id="ARBA00022833"/>
    </source>
</evidence>
<evidence type="ECO:0000313" key="11">
    <source>
        <dbReference type="Proteomes" id="UP000039324"/>
    </source>
</evidence>
<dbReference type="InterPro" id="IPR051639">
    <property type="entry name" value="BCD1"/>
</dbReference>
<evidence type="ECO:0000256" key="5">
    <source>
        <dbReference type="ARBA" id="ARBA00049598"/>
    </source>
</evidence>
<dbReference type="PROSITE" id="PS51083">
    <property type="entry name" value="ZF_HIT"/>
    <property type="match status" value="1"/>
</dbReference>
<organism evidence="9 11">
    <name type="scientific">Plasmodiophora brassicae</name>
    <name type="common">Clubroot disease agent</name>
    <dbReference type="NCBI Taxonomy" id="37360"/>
    <lineage>
        <taxon>Eukaryota</taxon>
        <taxon>Sar</taxon>
        <taxon>Rhizaria</taxon>
        <taxon>Endomyxa</taxon>
        <taxon>Phytomyxea</taxon>
        <taxon>Plasmodiophorida</taxon>
        <taxon>Plasmodiophoridae</taxon>
        <taxon>Plasmodiophora</taxon>
    </lineage>
</organism>
<keyword evidence="2" id="KW-0479">Metal-binding</keyword>
<keyword evidence="4" id="KW-0862">Zinc</keyword>
<keyword evidence="10" id="KW-0496">Mitochondrion</keyword>
<keyword evidence="1" id="KW-0597">Phosphoprotein</keyword>
<dbReference type="CDD" id="cd23023">
    <property type="entry name" value="zf-HIT_BCD1"/>
    <property type="match status" value="1"/>
</dbReference>
<feature type="domain" description="HIT-type" evidence="8">
    <location>
        <begin position="10"/>
        <end position="44"/>
    </location>
</feature>
<dbReference type="PANTHER" id="PTHR13483:SF3">
    <property type="entry name" value="BOX C_D SNORNA PROTEIN 1"/>
    <property type="match status" value="1"/>
</dbReference>
<dbReference type="Gene3D" id="3.30.60.190">
    <property type="match status" value="1"/>
</dbReference>
<dbReference type="SMR" id="A0A0G4IV31"/>
<accession>A0A0G4IV31</accession>
<evidence type="ECO:0000256" key="6">
    <source>
        <dbReference type="ARBA" id="ARBA00049654"/>
    </source>
</evidence>
<dbReference type="GO" id="GO:0070761">
    <property type="term" value="C:pre-snoRNP complex"/>
    <property type="evidence" value="ECO:0007669"/>
    <property type="project" value="TreeGrafter"/>
</dbReference>
<dbReference type="SUPFAM" id="SSF144232">
    <property type="entry name" value="HIT/MYND zinc finger-like"/>
    <property type="match status" value="1"/>
</dbReference>
<dbReference type="STRING" id="37360.A0A0G4IV31"/>
<dbReference type="Pfam" id="PF25790">
    <property type="entry name" value="BCD1"/>
    <property type="match status" value="1"/>
</dbReference>
<evidence type="ECO:0000313" key="10">
    <source>
        <dbReference type="EMBL" id="SPQ98569.1"/>
    </source>
</evidence>
<dbReference type="InterPro" id="IPR007529">
    <property type="entry name" value="Znf_HIT"/>
</dbReference>